<feature type="transmembrane region" description="Helical" evidence="1">
    <location>
        <begin position="9"/>
        <end position="28"/>
    </location>
</feature>
<name>A0ABR7HRH0_9FIRM</name>
<reference evidence="2 3" key="1">
    <citation type="submission" date="2020-08" db="EMBL/GenBank/DDBJ databases">
        <title>Genome public.</title>
        <authorList>
            <person name="Liu C."/>
            <person name="Sun Q."/>
        </authorList>
    </citation>
    <scope>NUCLEOTIDE SEQUENCE [LARGE SCALE GENOMIC DNA]</scope>
    <source>
        <strain evidence="2 3">New-38</strain>
    </source>
</reference>
<comment type="caution">
    <text evidence="2">The sequence shown here is derived from an EMBL/GenBank/DDBJ whole genome shotgun (WGS) entry which is preliminary data.</text>
</comment>
<organism evidence="2 3">
    <name type="scientific">Pseudoflavonifractor hominis</name>
    <dbReference type="NCBI Taxonomy" id="2763059"/>
    <lineage>
        <taxon>Bacteria</taxon>
        <taxon>Bacillati</taxon>
        <taxon>Bacillota</taxon>
        <taxon>Clostridia</taxon>
        <taxon>Eubacteriales</taxon>
        <taxon>Oscillospiraceae</taxon>
        <taxon>Pseudoflavonifractor</taxon>
    </lineage>
</organism>
<dbReference type="RefSeq" id="WP_186963183.1">
    <property type="nucleotide sequence ID" value="NZ_JACOPR010000002.1"/>
</dbReference>
<keyword evidence="1" id="KW-0812">Transmembrane</keyword>
<evidence type="ECO:0000313" key="2">
    <source>
        <dbReference type="EMBL" id="MBC5730132.1"/>
    </source>
</evidence>
<evidence type="ECO:0000313" key="3">
    <source>
        <dbReference type="Proteomes" id="UP000660021"/>
    </source>
</evidence>
<gene>
    <name evidence="2" type="ORF">H8S34_04700</name>
</gene>
<dbReference type="EMBL" id="JACOPR010000002">
    <property type="protein sequence ID" value="MBC5730132.1"/>
    <property type="molecule type" value="Genomic_DNA"/>
</dbReference>
<evidence type="ECO:0000256" key="1">
    <source>
        <dbReference type="SAM" id="Phobius"/>
    </source>
</evidence>
<protein>
    <recommendedName>
        <fullName evidence="4">DUF4830 domain-containing protein</fullName>
    </recommendedName>
</protein>
<accession>A0ABR7HRH0</accession>
<proteinExistence type="predicted"/>
<keyword evidence="3" id="KW-1185">Reference proteome</keyword>
<evidence type="ECO:0008006" key="4">
    <source>
        <dbReference type="Google" id="ProtNLM"/>
    </source>
</evidence>
<keyword evidence="1" id="KW-0472">Membrane</keyword>
<dbReference type="Proteomes" id="UP000660021">
    <property type="component" value="Unassembled WGS sequence"/>
</dbReference>
<keyword evidence="1" id="KW-1133">Transmembrane helix</keyword>
<sequence>MKGITRKRIWIFAGVLALCILALLFLLFRPRTTASLLPSHGSGLTYGEVIRTAKGLRSESLICTPAQLEDLENWFAHSTLRWSTPDGGQFQPYESAGYTLTLATREKSYTMILSDLGTLSYDGQIYKVTDGLEEFLTLFSFAEPSENA</sequence>